<dbReference type="Proteomes" id="UP000029387">
    <property type="component" value="Unassembled WGS sequence"/>
</dbReference>
<organism evidence="1 2">
    <name type="scientific">Marine Group I thaumarchaeote SCGC AAA799-P11</name>
    <dbReference type="NCBI Taxonomy" id="1502295"/>
    <lineage>
        <taxon>Archaea</taxon>
        <taxon>Nitrososphaerota</taxon>
        <taxon>Marine Group I</taxon>
    </lineage>
</organism>
<sequence length="163" mass="18617">MSIQILQYEFLGPIPLDEWGPPMEKLVFLIMSRDKDRFNIVYVGDCEKTDDKSYFVQHTGFKCWVEKSGSEKSLYLAILPLFDASNEHRESVLNKIKVRYNPPCNVGEIVEPKPDYVVRKSADSSEKFLCPCCGSEMKVEQILEKSTLYRCSSCGISDTKPNS</sequence>
<name>A0A087S3J3_9ARCH</name>
<dbReference type="EMBL" id="JOSZ01000001">
    <property type="protein sequence ID" value="KFM20297.1"/>
    <property type="molecule type" value="Genomic_DNA"/>
</dbReference>
<dbReference type="AlphaFoldDB" id="A0A087S3J3"/>
<dbReference type="PATRIC" id="fig|1502295.3.peg.43"/>
<gene>
    <name evidence="1" type="ORF">AAA799P11_00044</name>
</gene>
<evidence type="ECO:0000313" key="1">
    <source>
        <dbReference type="EMBL" id="KFM20297.1"/>
    </source>
</evidence>
<accession>A0A087S3J3</accession>
<protein>
    <submittedName>
        <fullName evidence="1">Uncharacterized protein</fullName>
    </submittedName>
</protein>
<proteinExistence type="predicted"/>
<reference evidence="1 2" key="1">
    <citation type="submission" date="2014-06" db="EMBL/GenBank/DDBJ databases">
        <authorList>
            <person name="Ngugi D.K."/>
            <person name="Blom J."/>
            <person name="Alam I."/>
            <person name="Rashid M."/>
            <person name="Baalawi W."/>
            <person name="Zhang G."/>
            <person name="Hikmawan T."/>
            <person name="Guan Y."/>
            <person name="Antunes A."/>
            <person name="Siam R."/>
            <person name="El-Dorry H."/>
            <person name="Bajic V."/>
            <person name="Stingl U."/>
        </authorList>
    </citation>
    <scope>NUCLEOTIDE SEQUENCE [LARGE SCALE GENOMIC DNA]</scope>
    <source>
        <strain evidence="1">SCGC AAA799-P11</strain>
    </source>
</reference>
<evidence type="ECO:0000313" key="2">
    <source>
        <dbReference type="Proteomes" id="UP000029387"/>
    </source>
</evidence>
<comment type="caution">
    <text evidence="1">The sequence shown here is derived from an EMBL/GenBank/DDBJ whole genome shotgun (WGS) entry which is preliminary data.</text>
</comment>
<keyword evidence="2" id="KW-1185">Reference proteome</keyword>